<name>A0A1Y2ISC1_TRAC3</name>
<organism evidence="1 2">
    <name type="scientific">Trametes coccinea (strain BRFM310)</name>
    <name type="common">Pycnoporus coccineus</name>
    <dbReference type="NCBI Taxonomy" id="1353009"/>
    <lineage>
        <taxon>Eukaryota</taxon>
        <taxon>Fungi</taxon>
        <taxon>Dikarya</taxon>
        <taxon>Basidiomycota</taxon>
        <taxon>Agaricomycotina</taxon>
        <taxon>Agaricomycetes</taxon>
        <taxon>Polyporales</taxon>
        <taxon>Polyporaceae</taxon>
        <taxon>Trametes</taxon>
    </lineage>
</organism>
<accession>A0A1Y2ISC1</accession>
<dbReference type="AlphaFoldDB" id="A0A1Y2ISC1"/>
<reference evidence="1 2" key="1">
    <citation type="journal article" date="2015" name="Biotechnol. Biofuels">
        <title>Enhanced degradation of softwood versus hardwood by the white-rot fungus Pycnoporus coccineus.</title>
        <authorList>
            <person name="Couturier M."/>
            <person name="Navarro D."/>
            <person name="Chevret D."/>
            <person name="Henrissat B."/>
            <person name="Piumi F."/>
            <person name="Ruiz-Duenas F.J."/>
            <person name="Martinez A.T."/>
            <person name="Grigoriev I.V."/>
            <person name="Riley R."/>
            <person name="Lipzen A."/>
            <person name="Berrin J.G."/>
            <person name="Master E.R."/>
            <person name="Rosso M.N."/>
        </authorList>
    </citation>
    <scope>NUCLEOTIDE SEQUENCE [LARGE SCALE GENOMIC DNA]</scope>
    <source>
        <strain evidence="1 2">BRFM310</strain>
    </source>
</reference>
<gene>
    <name evidence="1" type="ORF">PYCCODRAFT_1466435</name>
</gene>
<evidence type="ECO:0000313" key="2">
    <source>
        <dbReference type="Proteomes" id="UP000193067"/>
    </source>
</evidence>
<evidence type="ECO:0000313" key="1">
    <source>
        <dbReference type="EMBL" id="OSD03987.1"/>
    </source>
</evidence>
<keyword evidence="2" id="KW-1185">Reference proteome</keyword>
<dbReference type="GO" id="GO:1990879">
    <property type="term" value="C:CST complex"/>
    <property type="evidence" value="ECO:0007669"/>
    <property type="project" value="InterPro"/>
</dbReference>
<proteinExistence type="predicted"/>
<dbReference type="InterPro" id="IPR012340">
    <property type="entry name" value="NA-bd_OB-fold"/>
</dbReference>
<dbReference type="GO" id="GO:0003697">
    <property type="term" value="F:single-stranded DNA binding"/>
    <property type="evidence" value="ECO:0007669"/>
    <property type="project" value="InterPro"/>
</dbReference>
<dbReference type="Pfam" id="PF15490">
    <property type="entry name" value="Ten1_2"/>
    <property type="match status" value="1"/>
</dbReference>
<dbReference type="Proteomes" id="UP000193067">
    <property type="component" value="Unassembled WGS sequence"/>
</dbReference>
<sequence length="146" mass="16172">MPNQQIESATTTRLRSISSKLLSQKLRVAGRLLHHDTANQTVLIHDGEDALLVDVSLCLSPGASAPWLRESRTVVMALGYLELFDRQLPLPVLPAHAPDVEVNPRLVLRAIVAQEARDLDMALWNKAIEAREEVAARTRLHGSETQ</sequence>
<protein>
    <submittedName>
        <fullName evidence="1">Uncharacterized protein</fullName>
    </submittedName>
</protein>
<dbReference type="OrthoDB" id="3258172at2759"/>
<dbReference type="InterPro" id="IPR029146">
    <property type="entry name" value="Ten1_animal_plant"/>
</dbReference>
<dbReference type="EMBL" id="KZ084098">
    <property type="protein sequence ID" value="OSD03987.1"/>
    <property type="molecule type" value="Genomic_DNA"/>
</dbReference>
<dbReference type="Gene3D" id="2.40.50.140">
    <property type="entry name" value="Nucleic acid-binding proteins"/>
    <property type="match status" value="1"/>
</dbReference>